<evidence type="ECO:0000313" key="1">
    <source>
        <dbReference type="EMBL" id="KAJ0183578.1"/>
    </source>
</evidence>
<dbReference type="Proteomes" id="UP000824533">
    <property type="component" value="Linkage Group LG01"/>
</dbReference>
<proteinExistence type="predicted"/>
<protein>
    <submittedName>
        <fullName evidence="1">Uncharacterized protein</fullName>
    </submittedName>
</protein>
<name>A0ACC1DI04_9NEOP</name>
<accession>A0ACC1DI04</accession>
<reference evidence="1 2" key="1">
    <citation type="journal article" date="2021" name="Front. Genet.">
        <title>Chromosome-Level Genome Assembly Reveals Significant Gene Expansion in the Toll and IMD Signaling Pathways of Dendrolimus kikuchii.</title>
        <authorList>
            <person name="Zhou J."/>
            <person name="Wu P."/>
            <person name="Xiong Z."/>
            <person name="Liu N."/>
            <person name="Zhao N."/>
            <person name="Ji M."/>
            <person name="Qiu Y."/>
            <person name="Yang B."/>
        </authorList>
    </citation>
    <scope>NUCLEOTIDE SEQUENCE [LARGE SCALE GENOMIC DNA]</scope>
    <source>
        <strain evidence="1">Ann1</strain>
    </source>
</reference>
<keyword evidence="2" id="KW-1185">Reference proteome</keyword>
<dbReference type="EMBL" id="CM034387">
    <property type="protein sequence ID" value="KAJ0183578.1"/>
    <property type="molecule type" value="Genomic_DNA"/>
</dbReference>
<comment type="caution">
    <text evidence="1">The sequence shown here is derived from an EMBL/GenBank/DDBJ whole genome shotgun (WGS) entry which is preliminary data.</text>
</comment>
<sequence length="372" mass="40185">MTAHEISLLGSLPNVSALVTSPFCGFVFNTFGRKYATILFGLLIGLFQLAWTTISMMSEVHLVLSAMTVAGVGIAGQNVSLIYISEIAHDSIRGGLITASASVYFLGLLVVYAHLALAVLCVALLALMKESPVYLVMLGKEAEAAEAIAFYKRLSVPSKEVEAEIAKIKLQLDPDLESKLQSNSDPEEGSDLMKKKGKQSKKESQWRLLRRSRLSKRALATTLVVIGATVAMGSVVLQVYAEPLFAEATPSMPANRCSMFLALDFLIASVLCALVIDRFGRKFLLIATSLGSGACTLALGVQLQLGVAPPWVTALLNLYSFVYTLGCAVVPFVLASEVFLPEVRGLCNGISMEFVWVVTFLILVVFNQYNNN</sequence>
<organism evidence="1 2">
    <name type="scientific">Dendrolimus kikuchii</name>
    <dbReference type="NCBI Taxonomy" id="765133"/>
    <lineage>
        <taxon>Eukaryota</taxon>
        <taxon>Metazoa</taxon>
        <taxon>Ecdysozoa</taxon>
        <taxon>Arthropoda</taxon>
        <taxon>Hexapoda</taxon>
        <taxon>Insecta</taxon>
        <taxon>Pterygota</taxon>
        <taxon>Neoptera</taxon>
        <taxon>Endopterygota</taxon>
        <taxon>Lepidoptera</taxon>
        <taxon>Glossata</taxon>
        <taxon>Ditrysia</taxon>
        <taxon>Bombycoidea</taxon>
        <taxon>Lasiocampidae</taxon>
        <taxon>Dendrolimus</taxon>
    </lineage>
</organism>
<evidence type="ECO:0000313" key="2">
    <source>
        <dbReference type="Proteomes" id="UP000824533"/>
    </source>
</evidence>
<gene>
    <name evidence="1" type="ORF">K1T71_000001</name>
</gene>